<keyword evidence="2" id="KW-1185">Reference proteome</keyword>
<name>A0A975M713_9MICC</name>
<dbReference type="Proteomes" id="UP000676885">
    <property type="component" value="Chromosome"/>
</dbReference>
<dbReference type="AlphaFoldDB" id="A0A975M713"/>
<evidence type="ECO:0000313" key="1">
    <source>
        <dbReference type="EMBL" id="QWC10980.1"/>
    </source>
</evidence>
<reference evidence="1 2" key="1">
    <citation type="submission" date="2021-05" db="EMBL/GenBank/DDBJ databases">
        <title>Novel species in genus Arthrobacter.</title>
        <authorList>
            <person name="Zhang G."/>
        </authorList>
    </citation>
    <scope>NUCLEOTIDE SEQUENCE [LARGE SCALE GENOMIC DNA]</scope>
    <source>
        <strain evidence="2">zg-ZUI227</strain>
    </source>
</reference>
<accession>A0A975M713</accession>
<dbReference type="Gene3D" id="1.25.40.10">
    <property type="entry name" value="Tetratricopeptide repeat domain"/>
    <property type="match status" value="1"/>
</dbReference>
<evidence type="ECO:0000313" key="2">
    <source>
        <dbReference type="Proteomes" id="UP000676885"/>
    </source>
</evidence>
<protein>
    <recommendedName>
        <fullName evidence="3">Tetratricopeptide repeat-containing protein</fullName>
    </recommendedName>
</protein>
<dbReference type="RefSeq" id="WP_210230392.1">
    <property type="nucleotide sequence ID" value="NZ_CP076022.1"/>
</dbReference>
<sequence length="339" mass="37518">MDYMISEYRARRSWERREYQQALEEASRAAGQANAAGERNAYWRMSLLVAECQQELGMTCEFAESAKQLAEDSSINNDPVMQARALTVHARALHNLGKSAEALTVAQQAAAMDVPDDDSHMGRFDIQHALIASLAESGQLEDAWSEAEDMLAQIKPGIDPQTAGQAYWAVGNVAFLMGKPEEGRQYHELAADRLSPSNDVNLWALFNKASAIVRLESNILDASTLECIERAELAISVTGGSPADELEICLVRAHWLLLTGEAVESARRLEKILSERDLLPRHLLAEVEHIYSLALSELGRYSEALRAARSSEETFMMLGASRKADRARENMDIIEAEIG</sequence>
<organism evidence="1 2">
    <name type="scientific">Arthrobacter jiangjiafuii</name>
    <dbReference type="NCBI Taxonomy" id="2817475"/>
    <lineage>
        <taxon>Bacteria</taxon>
        <taxon>Bacillati</taxon>
        <taxon>Actinomycetota</taxon>
        <taxon>Actinomycetes</taxon>
        <taxon>Micrococcales</taxon>
        <taxon>Micrococcaceae</taxon>
        <taxon>Arthrobacter</taxon>
    </lineage>
</organism>
<proteinExistence type="predicted"/>
<dbReference type="SUPFAM" id="SSF48452">
    <property type="entry name" value="TPR-like"/>
    <property type="match status" value="1"/>
</dbReference>
<evidence type="ECO:0008006" key="3">
    <source>
        <dbReference type="Google" id="ProtNLM"/>
    </source>
</evidence>
<dbReference type="EMBL" id="CP076022">
    <property type="protein sequence ID" value="QWC10980.1"/>
    <property type="molecule type" value="Genomic_DNA"/>
</dbReference>
<dbReference type="KEGG" id="ajg:KKR91_05110"/>
<dbReference type="InterPro" id="IPR011990">
    <property type="entry name" value="TPR-like_helical_dom_sf"/>
</dbReference>
<gene>
    <name evidence="1" type="ORF">KKR91_05110</name>
</gene>